<organism evidence="1">
    <name type="scientific">Fagus sylvatica</name>
    <name type="common">Beechnut</name>
    <dbReference type="NCBI Taxonomy" id="28930"/>
    <lineage>
        <taxon>Eukaryota</taxon>
        <taxon>Viridiplantae</taxon>
        <taxon>Streptophyta</taxon>
        <taxon>Embryophyta</taxon>
        <taxon>Tracheophyta</taxon>
        <taxon>Spermatophyta</taxon>
        <taxon>Magnoliopsida</taxon>
        <taxon>eudicotyledons</taxon>
        <taxon>Gunneridae</taxon>
        <taxon>Pentapetalae</taxon>
        <taxon>rosids</taxon>
        <taxon>fabids</taxon>
        <taxon>Fagales</taxon>
        <taxon>Fagaceae</taxon>
        <taxon>Fagus</taxon>
    </lineage>
</organism>
<gene>
    <name evidence="1" type="ORF">FSB_LOCUS15816</name>
</gene>
<protein>
    <submittedName>
        <fullName evidence="1">Uncharacterized protein</fullName>
    </submittedName>
</protein>
<accession>A0A2N9FME8</accession>
<proteinExistence type="predicted"/>
<dbReference type="AlphaFoldDB" id="A0A2N9FME8"/>
<reference evidence="1" key="1">
    <citation type="submission" date="2018-02" db="EMBL/GenBank/DDBJ databases">
        <authorList>
            <person name="Cohen D.B."/>
            <person name="Kent A.D."/>
        </authorList>
    </citation>
    <scope>NUCLEOTIDE SEQUENCE</scope>
</reference>
<evidence type="ECO:0000313" key="1">
    <source>
        <dbReference type="EMBL" id="SPC87934.1"/>
    </source>
</evidence>
<sequence length="170" mass="19106">MEEQLLGCMEKLKEIRSLVIVQTKMIKEMQLNCQALRLASHGYGPKKPTMEDVGQRKIEDKKTMGELLSQIISTSHNLSKLQYSNGIEEIFTNLKNLQPPRSSDYSPLLQGSGSLYAKRLEKIKYMGCKNFWIMPLRTRADFKGGGMIRARAWGSYVDAHVAIAPSLAAA</sequence>
<dbReference type="EMBL" id="OIVN01000958">
    <property type="protein sequence ID" value="SPC87934.1"/>
    <property type="molecule type" value="Genomic_DNA"/>
</dbReference>
<name>A0A2N9FME8_FAGSY</name>